<reference evidence="1" key="2">
    <citation type="journal article" date="2015" name="Fish Shellfish Immunol.">
        <title>Early steps in the European eel (Anguilla anguilla)-Vibrio vulnificus interaction in the gills: Role of the RtxA13 toxin.</title>
        <authorList>
            <person name="Callol A."/>
            <person name="Pajuelo D."/>
            <person name="Ebbesson L."/>
            <person name="Teles M."/>
            <person name="MacKenzie S."/>
            <person name="Amaro C."/>
        </authorList>
    </citation>
    <scope>NUCLEOTIDE SEQUENCE</scope>
</reference>
<organism evidence="1">
    <name type="scientific">Anguilla anguilla</name>
    <name type="common">European freshwater eel</name>
    <name type="synonym">Muraena anguilla</name>
    <dbReference type="NCBI Taxonomy" id="7936"/>
    <lineage>
        <taxon>Eukaryota</taxon>
        <taxon>Metazoa</taxon>
        <taxon>Chordata</taxon>
        <taxon>Craniata</taxon>
        <taxon>Vertebrata</taxon>
        <taxon>Euteleostomi</taxon>
        <taxon>Actinopterygii</taxon>
        <taxon>Neopterygii</taxon>
        <taxon>Teleostei</taxon>
        <taxon>Anguilliformes</taxon>
        <taxon>Anguillidae</taxon>
        <taxon>Anguilla</taxon>
    </lineage>
</organism>
<reference evidence="1" key="1">
    <citation type="submission" date="2014-11" db="EMBL/GenBank/DDBJ databases">
        <authorList>
            <person name="Amaro Gonzalez C."/>
        </authorList>
    </citation>
    <scope>NUCLEOTIDE SEQUENCE</scope>
</reference>
<name>A0A0E9U3R2_ANGAN</name>
<sequence length="60" mass="6488">MVLNGMLFFGACFPESSLRGNLTLKLGREMRITPPTPFRALPLPATPRGVSSCEVPNGQI</sequence>
<accession>A0A0E9U3R2</accession>
<proteinExistence type="predicted"/>
<dbReference type="AlphaFoldDB" id="A0A0E9U3R2"/>
<evidence type="ECO:0000313" key="1">
    <source>
        <dbReference type="EMBL" id="JAH59608.1"/>
    </source>
</evidence>
<dbReference type="EMBL" id="GBXM01048969">
    <property type="protein sequence ID" value="JAH59608.1"/>
    <property type="molecule type" value="Transcribed_RNA"/>
</dbReference>
<protein>
    <submittedName>
        <fullName evidence="1">Uncharacterized protein</fullName>
    </submittedName>
</protein>